<dbReference type="RefSeq" id="XP_070652912.1">
    <property type="nucleotide sequence ID" value="XM_070796811.1"/>
</dbReference>
<accession>A0ABM4SYN2</accession>
<sequence>MARKDLLKSEDVNMKLQWDVCETEDKNRQLQERLELVETLQQTLRRAETLPEVEAELAQKVAALSKHLCCPSQVGFVVRPFVFRKLCH</sequence>
<proteinExistence type="predicted"/>
<dbReference type="RefSeq" id="XP_070652911.1">
    <property type="nucleotide sequence ID" value="XM_070796810.1"/>
</dbReference>
<dbReference type="Pfam" id="PF25526">
    <property type="entry name" value="LIP-1"/>
    <property type="match status" value="1"/>
</dbReference>
<dbReference type="GeneID" id="139185175"/>
<protein>
    <submittedName>
        <fullName evidence="3 4">Liprin-alpha-1-like</fullName>
    </submittedName>
</protein>
<evidence type="ECO:0000313" key="2">
    <source>
        <dbReference type="Proteomes" id="UP001652663"/>
    </source>
</evidence>
<evidence type="ECO:0000313" key="4">
    <source>
        <dbReference type="RefSeq" id="XP_070652912.1"/>
    </source>
</evidence>
<evidence type="ECO:0000259" key="1">
    <source>
        <dbReference type="Pfam" id="PF25526"/>
    </source>
</evidence>
<dbReference type="InterPro" id="IPR057892">
    <property type="entry name" value="LIP-1_CC2"/>
</dbReference>
<reference evidence="3 4" key="1">
    <citation type="submission" date="2025-05" db="UniProtKB">
        <authorList>
            <consortium name="RefSeq"/>
        </authorList>
    </citation>
    <scope>IDENTIFICATION</scope>
    <source>
        <tissue evidence="3 4">Blood</tissue>
    </source>
</reference>
<evidence type="ECO:0000313" key="3">
    <source>
        <dbReference type="RefSeq" id="XP_070652911.1"/>
    </source>
</evidence>
<feature type="domain" description="Liprin-alpha CC2" evidence="1">
    <location>
        <begin position="23"/>
        <end position="66"/>
    </location>
</feature>
<organism evidence="2 3">
    <name type="scientific">Bos indicus</name>
    <name type="common">Zebu</name>
    <dbReference type="NCBI Taxonomy" id="9915"/>
    <lineage>
        <taxon>Eukaryota</taxon>
        <taxon>Metazoa</taxon>
        <taxon>Chordata</taxon>
        <taxon>Craniata</taxon>
        <taxon>Vertebrata</taxon>
        <taxon>Euteleostomi</taxon>
        <taxon>Mammalia</taxon>
        <taxon>Eutheria</taxon>
        <taxon>Laurasiatheria</taxon>
        <taxon>Artiodactyla</taxon>
        <taxon>Ruminantia</taxon>
        <taxon>Pecora</taxon>
        <taxon>Bovidae</taxon>
        <taxon>Bovinae</taxon>
        <taxon>Bos</taxon>
    </lineage>
</organism>
<name>A0ABM4SYN2_BOSIN</name>
<keyword evidence="2" id="KW-1185">Reference proteome</keyword>
<gene>
    <name evidence="3 4" type="primary">LOC139185175</name>
</gene>
<dbReference type="Proteomes" id="UP001652663">
    <property type="component" value="Chromosome 10"/>
</dbReference>